<gene>
    <name evidence="2" type="ORF">H9652_18795</name>
</gene>
<dbReference type="InterPro" id="IPR001853">
    <property type="entry name" value="DSBA-like_thioredoxin_dom"/>
</dbReference>
<organism evidence="2 3">
    <name type="scientific">Oerskovia rustica</name>
    <dbReference type="NCBI Taxonomy" id="2762237"/>
    <lineage>
        <taxon>Bacteria</taxon>
        <taxon>Bacillati</taxon>
        <taxon>Actinomycetota</taxon>
        <taxon>Actinomycetes</taxon>
        <taxon>Micrococcales</taxon>
        <taxon>Cellulomonadaceae</taxon>
        <taxon>Oerskovia</taxon>
    </lineage>
</organism>
<evidence type="ECO:0000259" key="1">
    <source>
        <dbReference type="Pfam" id="PF01323"/>
    </source>
</evidence>
<name>A0ABR8RXC0_9CELL</name>
<sequence>MSEKVKVDIWSDVACPWCYVGKRRFETALAGFAGRADAPEVEIEYHSFELAPDTPVDFEGTEVDFLATHKGMPKGQVEQMLGQMTTVAAAEGLAYDFDALQHTKTLKAHELLHLAKSRGKQVEMKERLLKAYFEQGRHVGRIDELVALATEVGLDADEVRAALENGDFADDVEQDIAQARAYGISGVPFFVFNGKYGVSGAQDPAVFTQVLDQVVADAAESVA</sequence>
<dbReference type="EMBL" id="JACSQQ010000055">
    <property type="protein sequence ID" value="MBD7952446.1"/>
    <property type="molecule type" value="Genomic_DNA"/>
</dbReference>
<protein>
    <submittedName>
        <fullName evidence="2">DsbA family oxidoreductase</fullName>
    </submittedName>
</protein>
<dbReference type="Proteomes" id="UP000641803">
    <property type="component" value="Unassembled WGS sequence"/>
</dbReference>
<evidence type="ECO:0000313" key="2">
    <source>
        <dbReference type="EMBL" id="MBD7952446.1"/>
    </source>
</evidence>
<proteinExistence type="predicted"/>
<dbReference type="RefSeq" id="WP_191798252.1">
    <property type="nucleotide sequence ID" value="NZ_JACSQQ010000055.1"/>
</dbReference>
<evidence type="ECO:0000313" key="3">
    <source>
        <dbReference type="Proteomes" id="UP000641803"/>
    </source>
</evidence>
<dbReference type="PANTHER" id="PTHR13887:SF41">
    <property type="entry name" value="THIOREDOXIN SUPERFAMILY PROTEIN"/>
    <property type="match status" value="1"/>
</dbReference>
<dbReference type="CDD" id="cd03024">
    <property type="entry name" value="DsbA_FrnE"/>
    <property type="match status" value="1"/>
</dbReference>
<dbReference type="PANTHER" id="PTHR13887">
    <property type="entry name" value="GLUTATHIONE S-TRANSFERASE KAPPA"/>
    <property type="match status" value="1"/>
</dbReference>
<keyword evidence="3" id="KW-1185">Reference proteome</keyword>
<dbReference type="InterPro" id="IPR036249">
    <property type="entry name" value="Thioredoxin-like_sf"/>
</dbReference>
<accession>A0ABR8RXC0</accession>
<feature type="domain" description="DSBA-like thioredoxin" evidence="1">
    <location>
        <begin position="7"/>
        <end position="211"/>
    </location>
</feature>
<dbReference type="SUPFAM" id="SSF52833">
    <property type="entry name" value="Thioredoxin-like"/>
    <property type="match status" value="1"/>
</dbReference>
<comment type="caution">
    <text evidence="2">The sequence shown here is derived from an EMBL/GenBank/DDBJ whole genome shotgun (WGS) entry which is preliminary data.</text>
</comment>
<dbReference type="Pfam" id="PF01323">
    <property type="entry name" value="DSBA"/>
    <property type="match status" value="1"/>
</dbReference>
<dbReference type="Gene3D" id="3.40.30.10">
    <property type="entry name" value="Glutaredoxin"/>
    <property type="match status" value="1"/>
</dbReference>
<reference evidence="2 3" key="1">
    <citation type="submission" date="2020-08" db="EMBL/GenBank/DDBJ databases">
        <title>A Genomic Blueprint of the Chicken Gut Microbiome.</title>
        <authorList>
            <person name="Gilroy R."/>
            <person name="Ravi A."/>
            <person name="Getino M."/>
            <person name="Pursley I."/>
            <person name="Horton D.L."/>
            <person name="Alikhan N.-F."/>
            <person name="Baker D."/>
            <person name="Gharbi K."/>
            <person name="Hall N."/>
            <person name="Watson M."/>
            <person name="Adriaenssens E.M."/>
            <person name="Foster-Nyarko E."/>
            <person name="Jarju S."/>
            <person name="Secka A."/>
            <person name="Antonio M."/>
            <person name="Oren A."/>
            <person name="Chaudhuri R."/>
            <person name="La Ragione R.M."/>
            <person name="Hildebrand F."/>
            <person name="Pallen M.J."/>
        </authorList>
    </citation>
    <scope>NUCLEOTIDE SEQUENCE [LARGE SCALE GENOMIC DNA]</scope>
    <source>
        <strain evidence="2 3">Sa4CUA1</strain>
    </source>
</reference>